<dbReference type="AlphaFoldDB" id="A0AAV6TQX8"/>
<protein>
    <submittedName>
        <fullName evidence="1">Uncharacterized protein</fullName>
    </submittedName>
</protein>
<gene>
    <name evidence="1" type="ORF">JTE90_001307</name>
</gene>
<organism evidence="1 2">
    <name type="scientific">Oedothorax gibbosus</name>
    <dbReference type="NCBI Taxonomy" id="931172"/>
    <lineage>
        <taxon>Eukaryota</taxon>
        <taxon>Metazoa</taxon>
        <taxon>Ecdysozoa</taxon>
        <taxon>Arthropoda</taxon>
        <taxon>Chelicerata</taxon>
        <taxon>Arachnida</taxon>
        <taxon>Araneae</taxon>
        <taxon>Araneomorphae</taxon>
        <taxon>Entelegynae</taxon>
        <taxon>Araneoidea</taxon>
        <taxon>Linyphiidae</taxon>
        <taxon>Erigoninae</taxon>
        <taxon>Oedothorax</taxon>
    </lineage>
</organism>
<dbReference type="EMBL" id="JAFNEN010001224">
    <property type="protein sequence ID" value="KAG8174417.1"/>
    <property type="molecule type" value="Genomic_DNA"/>
</dbReference>
<evidence type="ECO:0000313" key="2">
    <source>
        <dbReference type="Proteomes" id="UP000827092"/>
    </source>
</evidence>
<proteinExistence type="predicted"/>
<name>A0AAV6TQX8_9ARAC</name>
<dbReference type="Proteomes" id="UP000827092">
    <property type="component" value="Unassembled WGS sequence"/>
</dbReference>
<comment type="caution">
    <text evidence="1">The sequence shown here is derived from an EMBL/GenBank/DDBJ whole genome shotgun (WGS) entry which is preliminary data.</text>
</comment>
<keyword evidence="2" id="KW-1185">Reference proteome</keyword>
<accession>A0AAV6TQX8</accession>
<sequence>MPAKHGAIRLELMSGPNRERLSKQIVNKIRHSNGQSSDFVCDRNVHVRRQNLCNLFVVHKHSFILKIGTSTS</sequence>
<evidence type="ECO:0000313" key="1">
    <source>
        <dbReference type="EMBL" id="KAG8174417.1"/>
    </source>
</evidence>
<reference evidence="1 2" key="1">
    <citation type="journal article" date="2022" name="Nat. Ecol. Evol.">
        <title>A masculinizing supergene underlies an exaggerated male reproductive morph in a spider.</title>
        <authorList>
            <person name="Hendrickx F."/>
            <person name="De Corte Z."/>
            <person name="Sonet G."/>
            <person name="Van Belleghem S.M."/>
            <person name="Kostlbacher S."/>
            <person name="Vangestel C."/>
        </authorList>
    </citation>
    <scope>NUCLEOTIDE SEQUENCE [LARGE SCALE GENOMIC DNA]</scope>
    <source>
        <strain evidence="1">W744_W776</strain>
    </source>
</reference>